<protein>
    <submittedName>
        <fullName evidence="2">Uncharacterized protein</fullName>
    </submittedName>
</protein>
<evidence type="ECO:0000256" key="1">
    <source>
        <dbReference type="SAM" id="MobiDB-lite"/>
    </source>
</evidence>
<name>F0YAW3_AURAN</name>
<feature type="compositionally biased region" description="Basic residues" evidence="1">
    <location>
        <begin position="62"/>
        <end position="71"/>
    </location>
</feature>
<organism evidence="3">
    <name type="scientific">Aureococcus anophagefferens</name>
    <name type="common">Harmful bloom alga</name>
    <dbReference type="NCBI Taxonomy" id="44056"/>
    <lineage>
        <taxon>Eukaryota</taxon>
        <taxon>Sar</taxon>
        <taxon>Stramenopiles</taxon>
        <taxon>Ochrophyta</taxon>
        <taxon>Pelagophyceae</taxon>
        <taxon>Pelagomonadales</taxon>
        <taxon>Pelagomonadaceae</taxon>
        <taxon>Aureococcus</taxon>
    </lineage>
</organism>
<accession>F0YAW3</accession>
<feature type="region of interest" description="Disordered" evidence="1">
    <location>
        <begin position="154"/>
        <end position="173"/>
    </location>
</feature>
<dbReference type="GeneID" id="20224959"/>
<keyword evidence="3" id="KW-1185">Reference proteome</keyword>
<sequence>MADADEPMLAAEAKDDEPTPAAAEAKETEPPSPKRRKRRNAAELLGNESAQDAWRHGAARLPRPRRPRRGPRRTDRDLQWVEQYWNDAKRKTRELCDYTITGLKRQFPLSLASVPISNQRNYMQRSLDIMRALREIGRDGDFAKIPALKKQYKSHRQTSGLAPQAAPRAGRTVTRARRITYARDAANNPAAAARAAD</sequence>
<reference evidence="2 3" key="1">
    <citation type="journal article" date="2011" name="Proc. Natl. Acad. Sci. U.S.A.">
        <title>Niche of harmful alga Aureococcus anophagefferens revealed through ecogenomics.</title>
        <authorList>
            <person name="Gobler C.J."/>
            <person name="Berry D.L."/>
            <person name="Dyhrman S.T."/>
            <person name="Wilhelm S.W."/>
            <person name="Salamov A."/>
            <person name="Lobanov A.V."/>
            <person name="Zhang Y."/>
            <person name="Collier J.L."/>
            <person name="Wurch L.L."/>
            <person name="Kustka A.B."/>
            <person name="Dill B.D."/>
            <person name="Shah M."/>
            <person name="VerBerkmoes N.C."/>
            <person name="Kuo A."/>
            <person name="Terry A."/>
            <person name="Pangilinan J."/>
            <person name="Lindquist E.A."/>
            <person name="Lucas S."/>
            <person name="Paulsen I.T."/>
            <person name="Hattenrath-Lehmann T.K."/>
            <person name="Talmage S.C."/>
            <person name="Walker E.A."/>
            <person name="Koch F."/>
            <person name="Burson A.M."/>
            <person name="Marcoval M.A."/>
            <person name="Tang Y.Z."/>
            <person name="Lecleir G.R."/>
            <person name="Coyne K.J."/>
            <person name="Berg G.M."/>
            <person name="Bertrand E.M."/>
            <person name="Saito M.A."/>
            <person name="Gladyshev V.N."/>
            <person name="Grigoriev I.V."/>
        </authorList>
    </citation>
    <scope>NUCLEOTIDE SEQUENCE [LARGE SCALE GENOMIC DNA]</scope>
    <source>
        <strain evidence="3">CCMP 1984</strain>
    </source>
</reference>
<proteinExistence type="predicted"/>
<dbReference type="KEGG" id="aaf:AURANDRAFT_64706"/>
<evidence type="ECO:0000313" key="3">
    <source>
        <dbReference type="Proteomes" id="UP000002729"/>
    </source>
</evidence>
<dbReference type="Proteomes" id="UP000002729">
    <property type="component" value="Unassembled WGS sequence"/>
</dbReference>
<dbReference type="EMBL" id="GL833130">
    <property type="protein sequence ID" value="EGB07744.1"/>
    <property type="molecule type" value="Genomic_DNA"/>
</dbReference>
<dbReference type="OrthoDB" id="5401962at2759"/>
<gene>
    <name evidence="2" type="ORF">AURANDRAFT_64706</name>
</gene>
<dbReference type="InParanoid" id="F0YAW3"/>
<dbReference type="AlphaFoldDB" id="F0YAW3"/>
<dbReference type="RefSeq" id="XP_009037729.1">
    <property type="nucleotide sequence ID" value="XM_009039481.1"/>
</dbReference>
<feature type="region of interest" description="Disordered" evidence="1">
    <location>
        <begin position="1"/>
        <end position="74"/>
    </location>
</feature>
<evidence type="ECO:0000313" key="2">
    <source>
        <dbReference type="EMBL" id="EGB07744.1"/>
    </source>
</evidence>